<sequence>AVVLAMLARTMGEERFLEMLRALVDAAAYRVISTEEFLDAIEHMSDSELDGFARQFIYGTGIPQVYYDYEVAQGDDGGWSLNGSANWMVSPSFTHRVERTEAGWNLSRVARYGATTDSGGMMVPFRLVLDGEESDAEDAATNQAAVRKVRQGMIFLEGRQGEFEIATEEKPVELRLDPGNEILAYFHSAADEPRRVIRYRAQDLAHAGMTDEAEVAFRRALELPLGPRAATDSIPWANDQQAELQQDEALIR</sequence>
<accession>X0WJU9</accession>
<feature type="non-terminal residue" evidence="1">
    <location>
        <position position="252"/>
    </location>
</feature>
<dbReference type="InterPro" id="IPR027268">
    <property type="entry name" value="Peptidase_M4/M1_CTD_sf"/>
</dbReference>
<comment type="caution">
    <text evidence="1">The sequence shown here is derived from an EMBL/GenBank/DDBJ whole genome shotgun (WGS) entry which is preliminary data.</text>
</comment>
<name>X0WJU9_9ZZZZ</name>
<reference evidence="1" key="1">
    <citation type="journal article" date="2014" name="Front. Microbiol.">
        <title>High frequency of phylogenetically diverse reductive dehalogenase-homologous genes in deep subseafloor sedimentary metagenomes.</title>
        <authorList>
            <person name="Kawai M."/>
            <person name="Futagami T."/>
            <person name="Toyoda A."/>
            <person name="Takaki Y."/>
            <person name="Nishi S."/>
            <person name="Hori S."/>
            <person name="Arai W."/>
            <person name="Tsubouchi T."/>
            <person name="Morono Y."/>
            <person name="Uchiyama I."/>
            <person name="Ito T."/>
            <person name="Fujiyama A."/>
            <person name="Inagaki F."/>
            <person name="Takami H."/>
        </authorList>
    </citation>
    <scope>NUCLEOTIDE SEQUENCE</scope>
    <source>
        <strain evidence="1">Expedition CK06-06</strain>
    </source>
</reference>
<organism evidence="1">
    <name type="scientific">marine sediment metagenome</name>
    <dbReference type="NCBI Taxonomy" id="412755"/>
    <lineage>
        <taxon>unclassified sequences</taxon>
        <taxon>metagenomes</taxon>
        <taxon>ecological metagenomes</taxon>
    </lineage>
</organism>
<evidence type="ECO:0008006" key="2">
    <source>
        <dbReference type="Google" id="ProtNLM"/>
    </source>
</evidence>
<dbReference type="Gene3D" id="1.10.390.10">
    <property type="entry name" value="Neutral Protease Domain 2"/>
    <property type="match status" value="1"/>
</dbReference>
<dbReference type="EMBL" id="BARS01042636">
    <property type="protein sequence ID" value="GAG30935.1"/>
    <property type="molecule type" value="Genomic_DNA"/>
</dbReference>
<evidence type="ECO:0000313" key="1">
    <source>
        <dbReference type="EMBL" id="GAG30935.1"/>
    </source>
</evidence>
<dbReference type="AlphaFoldDB" id="X0WJU9"/>
<gene>
    <name evidence="1" type="ORF">S01H1_64671</name>
</gene>
<dbReference type="SUPFAM" id="SSF55486">
    <property type="entry name" value="Metalloproteases ('zincins'), catalytic domain"/>
    <property type="match status" value="1"/>
</dbReference>
<protein>
    <recommendedName>
        <fullName evidence="2">Peptidase M1 membrane alanine aminopeptidase domain-containing protein</fullName>
    </recommendedName>
</protein>
<proteinExistence type="predicted"/>
<feature type="non-terminal residue" evidence="1">
    <location>
        <position position="1"/>
    </location>
</feature>